<dbReference type="EMBL" id="JAFHLR010000024">
    <property type="protein sequence ID" value="KAG5477985.1"/>
    <property type="molecule type" value="Genomic_DNA"/>
</dbReference>
<evidence type="ECO:0000313" key="2">
    <source>
        <dbReference type="EMBL" id="KAG5477985.1"/>
    </source>
</evidence>
<feature type="region of interest" description="Disordered" evidence="1">
    <location>
        <begin position="442"/>
        <end position="503"/>
    </location>
</feature>
<dbReference type="GeneID" id="92361258"/>
<proteinExistence type="predicted"/>
<feature type="region of interest" description="Disordered" evidence="1">
    <location>
        <begin position="236"/>
        <end position="262"/>
    </location>
</feature>
<feature type="region of interest" description="Disordered" evidence="1">
    <location>
        <begin position="612"/>
        <end position="649"/>
    </location>
</feature>
<evidence type="ECO:0000256" key="1">
    <source>
        <dbReference type="SAM" id="MobiDB-lite"/>
    </source>
</evidence>
<keyword evidence="3" id="KW-1185">Reference proteome</keyword>
<feature type="region of interest" description="Disordered" evidence="1">
    <location>
        <begin position="303"/>
        <end position="328"/>
    </location>
</feature>
<protein>
    <submittedName>
        <fullName evidence="2">Uncharacterized protein</fullName>
    </submittedName>
</protein>
<feature type="region of interest" description="Disordered" evidence="1">
    <location>
        <begin position="720"/>
        <end position="752"/>
    </location>
</feature>
<organism evidence="2 3">
    <name type="scientific">Leishmania orientalis</name>
    <dbReference type="NCBI Taxonomy" id="2249476"/>
    <lineage>
        <taxon>Eukaryota</taxon>
        <taxon>Discoba</taxon>
        <taxon>Euglenozoa</taxon>
        <taxon>Kinetoplastea</taxon>
        <taxon>Metakinetoplastina</taxon>
        <taxon>Trypanosomatida</taxon>
        <taxon>Trypanosomatidae</taxon>
        <taxon>Leishmaniinae</taxon>
        <taxon>Leishmania</taxon>
    </lineage>
</organism>
<reference evidence="3" key="1">
    <citation type="journal article" date="2021" name="Microbiol. Resour. Announc.">
        <title>LGAAP: Leishmaniinae Genome Assembly and Annotation Pipeline.</title>
        <authorList>
            <person name="Almutairi H."/>
            <person name="Urbaniak M.D."/>
            <person name="Bates M.D."/>
            <person name="Jariyapan N."/>
            <person name="Kwakye-Nuako G."/>
            <person name="Thomaz-Soccol V."/>
            <person name="Al-Salem W.S."/>
            <person name="Dillon R.J."/>
            <person name="Bates P.A."/>
            <person name="Gatherer D."/>
        </authorList>
    </citation>
    <scope>NUCLEOTIDE SEQUENCE [LARGE SCALE GENOMIC DNA]</scope>
</reference>
<dbReference type="RefSeq" id="XP_067062892.1">
    <property type="nucleotide sequence ID" value="XM_067207324.1"/>
</dbReference>
<feature type="compositionally biased region" description="Low complexity" evidence="1">
    <location>
        <begin position="526"/>
        <end position="543"/>
    </location>
</feature>
<evidence type="ECO:0000313" key="3">
    <source>
        <dbReference type="Proteomes" id="UP000674143"/>
    </source>
</evidence>
<feature type="region of interest" description="Disordered" evidence="1">
    <location>
        <begin position="912"/>
        <end position="940"/>
    </location>
</feature>
<name>A0A836HJJ4_9TRYP</name>
<feature type="compositionally biased region" description="Pro residues" evidence="1">
    <location>
        <begin position="618"/>
        <end position="634"/>
    </location>
</feature>
<gene>
    <name evidence="2" type="ORF">LSCM4_05382</name>
</gene>
<feature type="compositionally biased region" description="Polar residues" evidence="1">
    <location>
        <begin position="743"/>
        <end position="752"/>
    </location>
</feature>
<reference evidence="3" key="2">
    <citation type="journal article" date="2021" name="Sci. Data">
        <title>Chromosome-scale genome sequencing, assembly and annotation of six genomes from subfamily Leishmaniinae.</title>
        <authorList>
            <person name="Almutairi H."/>
            <person name="Urbaniak M.D."/>
            <person name="Bates M.D."/>
            <person name="Jariyapan N."/>
            <person name="Kwakye-Nuako G."/>
            <person name="Thomaz Soccol V."/>
            <person name="Al-Salem W.S."/>
            <person name="Dillon R.J."/>
            <person name="Bates P.A."/>
            <person name="Gatherer D."/>
        </authorList>
    </citation>
    <scope>NUCLEOTIDE SEQUENCE [LARGE SCALE GENOMIC DNA]</scope>
</reference>
<accession>A0A836HJJ4</accession>
<feature type="compositionally biased region" description="Low complexity" evidence="1">
    <location>
        <begin position="582"/>
        <end position="596"/>
    </location>
</feature>
<dbReference type="Proteomes" id="UP000674143">
    <property type="component" value="Unassembled WGS sequence"/>
</dbReference>
<feature type="region of interest" description="Disordered" evidence="1">
    <location>
        <begin position="520"/>
        <end position="596"/>
    </location>
</feature>
<dbReference type="AlphaFoldDB" id="A0A836HJJ4"/>
<feature type="region of interest" description="Disordered" evidence="1">
    <location>
        <begin position="18"/>
        <end position="102"/>
    </location>
</feature>
<sequence>MLSPCAYRAALLDLLTSSASESQEMTSAAAEMDMDRTQADPAQARRPYVPSLRLTRRSAPSLAKGEKRAAGHMTPATITAAASPPSPPVAPVNETPSTPASHCMIEDSVLSPGKLQARVRATPSRGRSGARQCLTHQPASVSAVVEEQRPSLILSFIDSCICAGVPEAVIAEQVQFMVSSMKESLTLHAALHARQHKDRIREYELSELAAILERQQLQFAQQQMAPPVFVSDPALSSSSQVLAPPPTLRDAPPQRTEPDMCSSAGRVADLQPFRYTPISQRLSNDLWSASAVRCESLLKYPGNRRPSLSSRHARSRAGHNLQDGAGSSPAVPVFSWRPRMSAHASATEAPAAPAARFLNPDGGTAAESSSAGHVRDTLCRHRRHHTLCSVCYPTSSSVRPSSLLTAHTAAVTASSADDGFGAQRCSTAAKWRQRRIPSQHYMKPTHTSLSRWESKAPSVSPLRETPPGTARSRCEDDYVKLATSRQRRGDNSPPSTRGAASAVAGCRTAPLKLIVRSTHSSRLRVAATSRRQASSSASASAASFHDEDGTAEGELGVRGDAAVASPRTRREGSGCLGESHIPASQRSAAPSAAAVPHDSLRATLAQKPTSVVRIDPWPGAPSPLPSHCPSPPDASAPRGRDRLSIDHETPLNASIARSSRDGAAGMTSAAYMASALLAGGGNEKPPCCSTAASSASSSAPAAFASGPTAQRFAHSQVTQKAVEERQLRGQCGQHVPERRPHQPRSSPRGTGSVLNLPVFAASVVDDDCSNTNICASSPELQLFMERSRRKVRETEQVLARAPTPSCITSVSYLGRSPSTIPIVNASQSRALRDSTAVSSCALTSSADAQQTSSLAKDFSGRSLDAVSAQQQQRLAELRQRLSNYGTASATRPSAVVDELPHELQQSTSVIFQPHDAPPVLLDNSPLTQISPTSSDNEHDE</sequence>
<dbReference type="KEGG" id="loi:92361258"/>
<feature type="compositionally biased region" description="Low complexity" evidence="1">
    <location>
        <begin position="74"/>
        <end position="83"/>
    </location>
</feature>
<comment type="caution">
    <text evidence="2">The sequence shown here is derived from an EMBL/GenBank/DDBJ whole genome shotgun (WGS) entry which is preliminary data.</text>
</comment>
<feature type="compositionally biased region" description="Basic and acidic residues" evidence="1">
    <location>
        <begin position="638"/>
        <end position="649"/>
    </location>
</feature>
<feature type="compositionally biased region" description="Polar residues" evidence="1">
    <location>
        <begin position="924"/>
        <end position="934"/>
    </location>
</feature>